<dbReference type="PROSITE" id="PS50893">
    <property type="entry name" value="ABC_TRANSPORTER_2"/>
    <property type="match status" value="1"/>
</dbReference>
<dbReference type="PANTHER" id="PTHR42781">
    <property type="entry name" value="SPERMIDINE/PUTRESCINE IMPORT ATP-BINDING PROTEIN POTA"/>
    <property type="match status" value="1"/>
</dbReference>
<evidence type="ECO:0000256" key="3">
    <source>
        <dbReference type="ARBA" id="ARBA00022840"/>
    </source>
</evidence>
<keyword evidence="7" id="KW-1185">Reference proteome</keyword>
<dbReference type="PROSITE" id="PS00211">
    <property type="entry name" value="ABC_TRANSPORTER_1"/>
    <property type="match status" value="1"/>
</dbReference>
<keyword evidence="2" id="KW-0547">Nucleotide-binding</keyword>
<gene>
    <name evidence="6" type="ORF">H8Z83_01795</name>
</gene>
<dbReference type="SMART" id="SM00382">
    <property type="entry name" value="AAA"/>
    <property type="match status" value="1"/>
</dbReference>
<evidence type="ECO:0000313" key="7">
    <source>
        <dbReference type="Proteomes" id="UP000620327"/>
    </source>
</evidence>
<accession>A0A923MHK1</accession>
<comment type="caution">
    <text evidence="6">The sequence shown here is derived from an EMBL/GenBank/DDBJ whole genome shotgun (WGS) entry which is preliminary data.</text>
</comment>
<dbReference type="Pfam" id="PF00005">
    <property type="entry name" value="ABC_tran"/>
    <property type="match status" value="1"/>
</dbReference>
<dbReference type="GO" id="GO:0016887">
    <property type="term" value="F:ATP hydrolysis activity"/>
    <property type="evidence" value="ECO:0007669"/>
    <property type="project" value="InterPro"/>
</dbReference>
<dbReference type="InterPro" id="IPR017871">
    <property type="entry name" value="ABC_transporter-like_CS"/>
</dbReference>
<evidence type="ECO:0000256" key="1">
    <source>
        <dbReference type="ARBA" id="ARBA00022448"/>
    </source>
</evidence>
<feature type="region of interest" description="Disordered" evidence="4">
    <location>
        <begin position="1"/>
        <end position="29"/>
    </location>
</feature>
<dbReference type="InterPro" id="IPR027417">
    <property type="entry name" value="P-loop_NTPase"/>
</dbReference>
<evidence type="ECO:0000256" key="4">
    <source>
        <dbReference type="SAM" id="MobiDB-lite"/>
    </source>
</evidence>
<dbReference type="Gene3D" id="3.40.50.300">
    <property type="entry name" value="P-loop containing nucleotide triphosphate hydrolases"/>
    <property type="match status" value="1"/>
</dbReference>
<dbReference type="EMBL" id="JACOQI010000001">
    <property type="protein sequence ID" value="MBC5769082.1"/>
    <property type="molecule type" value="Genomic_DNA"/>
</dbReference>
<feature type="domain" description="ABC transporter" evidence="5">
    <location>
        <begin position="27"/>
        <end position="268"/>
    </location>
</feature>
<evidence type="ECO:0000259" key="5">
    <source>
        <dbReference type="PROSITE" id="PS50893"/>
    </source>
</evidence>
<proteinExistence type="predicted"/>
<dbReference type="InterPro" id="IPR003593">
    <property type="entry name" value="AAA+_ATPase"/>
</dbReference>
<dbReference type="Proteomes" id="UP000620327">
    <property type="component" value="Unassembled WGS sequence"/>
</dbReference>
<reference evidence="6" key="1">
    <citation type="submission" date="2020-08" db="EMBL/GenBank/DDBJ databases">
        <title>Genome public.</title>
        <authorList>
            <person name="Liu C."/>
            <person name="Sun Q."/>
        </authorList>
    </citation>
    <scope>NUCLEOTIDE SEQUENCE</scope>
    <source>
        <strain evidence="6">BX15</strain>
    </source>
</reference>
<dbReference type="InterPro" id="IPR050093">
    <property type="entry name" value="ABC_SmlMolc_Importer"/>
</dbReference>
<name>A0A923MHK1_9FIRM</name>
<protein>
    <submittedName>
        <fullName evidence="6">ATP-binding cassette domain-containing protein</fullName>
    </submittedName>
</protein>
<sequence>MGNGQPKHLRRGAADGEYAGTPGLSGIRREKEGDGLSLLVEIEKQLGNFHLNVRFQAETETLALLGASGCGKSMTLKCIAGIMTPDRGRIVLNGRVLFDSEAGIDLPPQQRRVGYLFQNYALFPTMTVEKNILCGIRSGSKAEKNAALTATLHRFRLEGLEKRYPAQLSGGQQQRVALARILCSQPEVILLDEPFSALDSYLKWDLELKLSDFLENFSGPILWVSHDRGEVFRNCKRVCILDQGASQGTFTLRQLFHEPETEAAARLSGCKNIVEAVPAGSAVTLPAWGLTLNCGKPVPADVRQAGIRARHVMTVPEGTPDAFYCTVERVIQDVFTTIVLLRPKGAASGAPLLRMELERDDWRRLNRPEGLWIAVQPRDILLLK</sequence>
<dbReference type="InterPro" id="IPR003439">
    <property type="entry name" value="ABC_transporter-like_ATP-bd"/>
</dbReference>
<dbReference type="PANTHER" id="PTHR42781:SF4">
    <property type="entry name" value="SPERMIDINE_PUTRESCINE IMPORT ATP-BINDING PROTEIN POTA"/>
    <property type="match status" value="1"/>
</dbReference>
<evidence type="ECO:0000256" key="2">
    <source>
        <dbReference type="ARBA" id="ARBA00022741"/>
    </source>
</evidence>
<keyword evidence="1" id="KW-0813">Transport</keyword>
<dbReference type="SUPFAM" id="SSF52540">
    <property type="entry name" value="P-loop containing nucleoside triphosphate hydrolases"/>
    <property type="match status" value="1"/>
</dbReference>
<organism evidence="6 7">
    <name type="scientific">Dysosmobacter segnis</name>
    <dbReference type="NCBI Taxonomy" id="2763042"/>
    <lineage>
        <taxon>Bacteria</taxon>
        <taxon>Bacillati</taxon>
        <taxon>Bacillota</taxon>
        <taxon>Clostridia</taxon>
        <taxon>Eubacteriales</taxon>
        <taxon>Oscillospiraceae</taxon>
        <taxon>Dysosmobacter</taxon>
    </lineage>
</organism>
<keyword evidence="3 6" id="KW-0067">ATP-binding</keyword>
<evidence type="ECO:0000313" key="6">
    <source>
        <dbReference type="EMBL" id="MBC5769082.1"/>
    </source>
</evidence>
<dbReference type="AlphaFoldDB" id="A0A923MHK1"/>
<dbReference type="GO" id="GO:0005524">
    <property type="term" value="F:ATP binding"/>
    <property type="evidence" value="ECO:0007669"/>
    <property type="project" value="UniProtKB-KW"/>
</dbReference>